<dbReference type="Proteomes" id="UP000318801">
    <property type="component" value="Unassembled WGS sequence"/>
</dbReference>
<evidence type="ECO:0000259" key="2">
    <source>
        <dbReference type="Pfam" id="PF00248"/>
    </source>
</evidence>
<dbReference type="EMBL" id="VHLG01000001">
    <property type="protein sequence ID" value="TPW33406.1"/>
    <property type="molecule type" value="Genomic_DNA"/>
</dbReference>
<dbReference type="InterPro" id="IPR036812">
    <property type="entry name" value="NAD(P)_OxRdtase_dom_sf"/>
</dbReference>
<dbReference type="Pfam" id="PF00248">
    <property type="entry name" value="Aldo_ket_red"/>
    <property type="match status" value="1"/>
</dbReference>
<dbReference type="PANTHER" id="PTHR43364">
    <property type="entry name" value="NADH-SPECIFIC METHYLGLYOXAL REDUCTASE-RELATED"/>
    <property type="match status" value="1"/>
</dbReference>
<dbReference type="InterPro" id="IPR023210">
    <property type="entry name" value="NADP_OxRdtase_dom"/>
</dbReference>
<accession>A0A506UJB6</accession>
<evidence type="ECO:0000313" key="4">
    <source>
        <dbReference type="Proteomes" id="UP000318801"/>
    </source>
</evidence>
<gene>
    <name evidence="3" type="ORF">FJU08_02285</name>
</gene>
<keyword evidence="4" id="KW-1185">Reference proteome</keyword>
<proteinExistence type="predicted"/>
<keyword evidence="1" id="KW-0560">Oxidoreductase</keyword>
<dbReference type="OrthoDB" id="9774523at2"/>
<dbReference type="RefSeq" id="WP_141147345.1">
    <property type="nucleotide sequence ID" value="NZ_VHLG01000001.1"/>
</dbReference>
<dbReference type="AlphaFoldDB" id="A0A506UJB6"/>
<comment type="caution">
    <text evidence="3">The sequence shown here is derived from an EMBL/GenBank/DDBJ whole genome shotgun (WGS) entry which is preliminary data.</text>
</comment>
<dbReference type="GO" id="GO:0016491">
    <property type="term" value="F:oxidoreductase activity"/>
    <property type="evidence" value="ECO:0007669"/>
    <property type="project" value="UniProtKB-KW"/>
</dbReference>
<dbReference type="Gene3D" id="3.20.20.100">
    <property type="entry name" value="NADP-dependent oxidoreductase domain"/>
    <property type="match status" value="1"/>
</dbReference>
<organism evidence="3 4">
    <name type="scientific">Martelella alba</name>
    <dbReference type="NCBI Taxonomy" id="2590451"/>
    <lineage>
        <taxon>Bacteria</taxon>
        <taxon>Pseudomonadati</taxon>
        <taxon>Pseudomonadota</taxon>
        <taxon>Alphaproteobacteria</taxon>
        <taxon>Hyphomicrobiales</taxon>
        <taxon>Aurantimonadaceae</taxon>
        <taxon>Martelella</taxon>
    </lineage>
</organism>
<feature type="domain" description="NADP-dependent oxidoreductase" evidence="2">
    <location>
        <begin position="15"/>
        <end position="337"/>
    </location>
</feature>
<name>A0A506UJB6_9HYPH</name>
<dbReference type="CDD" id="cd19094">
    <property type="entry name" value="AKR_Tas-like"/>
    <property type="match status" value="1"/>
</dbReference>
<evidence type="ECO:0000256" key="1">
    <source>
        <dbReference type="ARBA" id="ARBA00023002"/>
    </source>
</evidence>
<dbReference type="SUPFAM" id="SSF51430">
    <property type="entry name" value="NAD(P)-linked oxidoreductase"/>
    <property type="match status" value="1"/>
</dbReference>
<reference evidence="3 4" key="1">
    <citation type="submission" date="2019-06" db="EMBL/GenBank/DDBJ databases">
        <authorList>
            <person name="Li M."/>
        </authorList>
    </citation>
    <scope>NUCLEOTIDE SEQUENCE [LARGE SCALE GENOMIC DNA]</scope>
    <source>
        <strain evidence="3 4">BGMRC2036</strain>
    </source>
</reference>
<dbReference type="InterPro" id="IPR050523">
    <property type="entry name" value="AKR_Detox_Biosynth"/>
</dbReference>
<protein>
    <submittedName>
        <fullName evidence="3">Aldo/keto reductase</fullName>
    </submittedName>
</protein>
<dbReference type="PANTHER" id="PTHR43364:SF4">
    <property type="entry name" value="NAD(P)-LINKED OXIDOREDUCTASE SUPERFAMILY PROTEIN"/>
    <property type="match status" value="1"/>
</dbReference>
<sequence>MKTKTLGRTGIEVSEICLGTMTWGTQNDEAEAHAQMDYAVDNGVNFIDTAELYPVNPAGPETYGRTEEYIGTWLEKTGKRGDIILASKVAGPGRPWIHGGKPITPQVLREALEQSLTRLKTDYLDLYQIHWPNRGHFHFRQNWGYTPFDQDRYQALIDITETLETLGDFVREGKVRTIGLSNETVWGTQKYLSIAEERGLPRVATIQNEYSLLYRHHDLDMAEMTHYEDVGLLAYSPLATGLLTGKYLGGKIPEGSRASLSPDLGGRLTEGQEPAVEAYCAVAEKYGLDPAQMAIAFILTRPFLTSAITGQTSLEQLKTNIGAADIHLSDEVLSEIGTIHRLYPVPY</sequence>
<evidence type="ECO:0000313" key="3">
    <source>
        <dbReference type="EMBL" id="TPW33406.1"/>
    </source>
</evidence>